<dbReference type="Proteomes" id="UP000199113">
    <property type="component" value="Unassembled WGS sequence"/>
</dbReference>
<protein>
    <submittedName>
        <fullName evidence="3">Uncharacterized protein</fullName>
    </submittedName>
</protein>
<dbReference type="EMBL" id="FOKC01000001">
    <property type="protein sequence ID" value="SFA86914.1"/>
    <property type="molecule type" value="Genomic_DNA"/>
</dbReference>
<proteinExistence type="predicted"/>
<dbReference type="STRING" id="748909.SAMN05192575_101935"/>
<gene>
    <name evidence="3" type="ORF">SAMN05192575_101935</name>
</gene>
<name>A0A1I0WEA4_9ACTN</name>
<reference evidence="3" key="1">
    <citation type="submission" date="2016-10" db="EMBL/GenBank/DDBJ databases">
        <authorList>
            <person name="de Groot N.N."/>
        </authorList>
    </citation>
    <scope>NUCLEOTIDE SEQUENCE [LARGE SCALE GENOMIC DNA]</scope>
    <source>
        <strain evidence="3">CGMCC 1.10697</strain>
    </source>
</reference>
<keyword evidence="2" id="KW-1133">Transmembrane helix</keyword>
<evidence type="ECO:0000313" key="4">
    <source>
        <dbReference type="Proteomes" id="UP000199113"/>
    </source>
</evidence>
<keyword evidence="2" id="KW-0472">Membrane</keyword>
<sequence>MTTTRPTTSTPSRAVPALLAAVVVSVVLGIIGMHALSTHGVMGTTDHSAMTSPVTSRASSPTAGAHGDMSGDPLTSAAAGAHAGMSSMAPQEGHGHSLGSMVMLCFAMLAATAGALLLLLLGLRRQPRVWAHRPAVPTTVTQWVTARLGTGPPYVWQFSVIRC</sequence>
<evidence type="ECO:0000256" key="2">
    <source>
        <dbReference type="SAM" id="Phobius"/>
    </source>
</evidence>
<dbReference type="RefSeq" id="WP_139227638.1">
    <property type="nucleotide sequence ID" value="NZ_FOKC01000001.1"/>
</dbReference>
<keyword evidence="2" id="KW-0812">Transmembrane</keyword>
<feature type="region of interest" description="Disordered" evidence="1">
    <location>
        <begin position="45"/>
        <end position="78"/>
    </location>
</feature>
<evidence type="ECO:0000313" key="3">
    <source>
        <dbReference type="EMBL" id="SFA86914.1"/>
    </source>
</evidence>
<dbReference type="AlphaFoldDB" id="A0A1I0WEA4"/>
<accession>A0A1I0WEA4</accession>
<feature type="compositionally biased region" description="Polar residues" evidence="1">
    <location>
        <begin position="45"/>
        <end position="62"/>
    </location>
</feature>
<evidence type="ECO:0000256" key="1">
    <source>
        <dbReference type="SAM" id="MobiDB-lite"/>
    </source>
</evidence>
<dbReference type="OrthoDB" id="3786214at2"/>
<organism evidence="3 4">
    <name type="scientific">Nocardioides alpinus</name>
    <dbReference type="NCBI Taxonomy" id="748909"/>
    <lineage>
        <taxon>Bacteria</taxon>
        <taxon>Bacillati</taxon>
        <taxon>Actinomycetota</taxon>
        <taxon>Actinomycetes</taxon>
        <taxon>Propionibacteriales</taxon>
        <taxon>Nocardioidaceae</taxon>
        <taxon>Nocardioides</taxon>
    </lineage>
</organism>
<feature type="transmembrane region" description="Helical" evidence="2">
    <location>
        <begin position="14"/>
        <end position="36"/>
    </location>
</feature>
<feature type="transmembrane region" description="Helical" evidence="2">
    <location>
        <begin position="98"/>
        <end position="123"/>
    </location>
</feature>